<dbReference type="Pfam" id="PF14341">
    <property type="entry name" value="PilX_N"/>
    <property type="match status" value="1"/>
</dbReference>
<comment type="caution">
    <text evidence="3">The sequence shown here is derived from an EMBL/GenBank/DDBJ whole genome shotgun (WGS) entry which is preliminary data.</text>
</comment>
<protein>
    <recommendedName>
        <fullName evidence="2">Type 4 fimbrial biogenesis protein PilX N-terminal domain-containing protein</fullName>
    </recommendedName>
</protein>
<dbReference type="RefSeq" id="WP_271196909.1">
    <property type="nucleotide sequence ID" value="NZ_BSFN01000013.1"/>
</dbReference>
<organism evidence="3 4">
    <name type="scientific">Pseudomonas turukhanskensis</name>
    <dbReference type="NCBI Taxonomy" id="1806536"/>
    <lineage>
        <taxon>Bacteria</taxon>
        <taxon>Pseudomonadati</taxon>
        <taxon>Pseudomonadota</taxon>
        <taxon>Gammaproteobacteria</taxon>
        <taxon>Pseudomonadales</taxon>
        <taxon>Pseudomonadaceae</taxon>
        <taxon>Pseudomonas</taxon>
    </lineage>
</organism>
<evidence type="ECO:0000259" key="2">
    <source>
        <dbReference type="Pfam" id="PF14341"/>
    </source>
</evidence>
<proteinExistence type="predicted"/>
<evidence type="ECO:0000313" key="4">
    <source>
        <dbReference type="Proteomes" id="UP001143328"/>
    </source>
</evidence>
<feature type="transmembrane region" description="Helical" evidence="1">
    <location>
        <begin position="15"/>
        <end position="35"/>
    </location>
</feature>
<name>A0A9W6KAK8_9PSED</name>
<accession>A0A9W6KAK8</accession>
<dbReference type="Proteomes" id="UP001143328">
    <property type="component" value="Unassembled WGS sequence"/>
</dbReference>
<sequence>MTPIHSSFSSRKQNGAVLIVALVMLLLLTIIGISSMRGTTMQERMAGNMRDQSQAFQASETSLRRGELAVRNLSVSEIQNLTTAPSWQNSDAVTGLPTAPKYKLTPIPGVTIKKAGESIGAGSAVEMAVVRVEAEGYGASENDDGTPGSTVSVRSIYVRR</sequence>
<reference evidence="3" key="2">
    <citation type="submission" date="2023-01" db="EMBL/GenBank/DDBJ databases">
        <authorList>
            <person name="Sun Q."/>
            <person name="Evtushenko L."/>
        </authorList>
    </citation>
    <scope>NUCLEOTIDE SEQUENCE</scope>
    <source>
        <strain evidence="3">VKM B-2935</strain>
    </source>
</reference>
<reference evidence="3" key="1">
    <citation type="journal article" date="2014" name="Int. J. Syst. Evol. Microbiol.">
        <title>Complete genome sequence of Corynebacterium casei LMG S-19264T (=DSM 44701T), isolated from a smear-ripened cheese.</title>
        <authorList>
            <consortium name="US DOE Joint Genome Institute (JGI-PGF)"/>
            <person name="Walter F."/>
            <person name="Albersmeier A."/>
            <person name="Kalinowski J."/>
            <person name="Ruckert C."/>
        </authorList>
    </citation>
    <scope>NUCLEOTIDE SEQUENCE</scope>
    <source>
        <strain evidence="3">VKM B-2935</strain>
    </source>
</reference>
<keyword evidence="1" id="KW-1133">Transmembrane helix</keyword>
<gene>
    <name evidence="3" type="ORF">GCM10017655_37890</name>
</gene>
<dbReference type="AlphaFoldDB" id="A0A9W6KAK8"/>
<dbReference type="EMBL" id="BSFN01000013">
    <property type="protein sequence ID" value="GLK90725.1"/>
    <property type="molecule type" value="Genomic_DNA"/>
</dbReference>
<evidence type="ECO:0000256" key="1">
    <source>
        <dbReference type="SAM" id="Phobius"/>
    </source>
</evidence>
<keyword evidence="1" id="KW-0472">Membrane</keyword>
<feature type="domain" description="Type 4 fimbrial biogenesis protein PilX N-terminal" evidence="2">
    <location>
        <begin position="15"/>
        <end position="64"/>
    </location>
</feature>
<keyword evidence="4" id="KW-1185">Reference proteome</keyword>
<dbReference type="InterPro" id="IPR025746">
    <property type="entry name" value="PilX_N_dom"/>
</dbReference>
<evidence type="ECO:0000313" key="3">
    <source>
        <dbReference type="EMBL" id="GLK90725.1"/>
    </source>
</evidence>
<keyword evidence="1" id="KW-0812">Transmembrane</keyword>